<dbReference type="EMBL" id="BEZZ01000267">
    <property type="protein sequence ID" value="GCC29780.1"/>
    <property type="molecule type" value="Genomic_DNA"/>
</dbReference>
<dbReference type="AlphaFoldDB" id="A0A401SHG0"/>
<evidence type="ECO:0000313" key="2">
    <source>
        <dbReference type="EMBL" id="GCC29780.1"/>
    </source>
</evidence>
<evidence type="ECO:0000256" key="1">
    <source>
        <dbReference type="SAM" id="MobiDB-lite"/>
    </source>
</evidence>
<comment type="caution">
    <text evidence="2">The sequence shown here is derived from an EMBL/GenBank/DDBJ whole genome shotgun (WGS) entry which is preliminary data.</text>
</comment>
<reference evidence="2 3" key="1">
    <citation type="journal article" date="2018" name="Nat. Ecol. Evol.">
        <title>Shark genomes provide insights into elasmobranch evolution and the origin of vertebrates.</title>
        <authorList>
            <person name="Hara Y"/>
            <person name="Yamaguchi K"/>
            <person name="Onimaru K"/>
            <person name="Kadota M"/>
            <person name="Koyanagi M"/>
            <person name="Keeley SD"/>
            <person name="Tatsumi K"/>
            <person name="Tanaka K"/>
            <person name="Motone F"/>
            <person name="Kageyama Y"/>
            <person name="Nozu R"/>
            <person name="Adachi N"/>
            <person name="Nishimura O"/>
            <person name="Nakagawa R"/>
            <person name="Tanegashima C"/>
            <person name="Kiyatake I"/>
            <person name="Matsumoto R"/>
            <person name="Murakumo K"/>
            <person name="Nishida K"/>
            <person name="Terakita A"/>
            <person name="Kuratani S"/>
            <person name="Sato K"/>
            <person name="Hyodo S Kuraku.S."/>
        </authorList>
    </citation>
    <scope>NUCLEOTIDE SEQUENCE [LARGE SCALE GENOMIC DNA]</scope>
</reference>
<gene>
    <name evidence="2" type="ORF">chiPu_0008222</name>
</gene>
<keyword evidence="3" id="KW-1185">Reference proteome</keyword>
<feature type="region of interest" description="Disordered" evidence="1">
    <location>
        <begin position="99"/>
        <end position="129"/>
    </location>
</feature>
<protein>
    <submittedName>
        <fullName evidence="2">Uncharacterized protein</fullName>
    </submittedName>
</protein>
<sequence length="129" mass="14074">MRRLVCPGRPLEVGGVMEMAGGLVQQQDRTLPACDKATGEPRRQDGSVDVQGMREQAQHGRERMVVYKERAVWGRGDPEIKPSRWGWGEEIGAQCRGCEGGGRKERLSPAVQDGGGEGEIFCPPQGGRD</sequence>
<accession>A0A401SHG0</accession>
<name>A0A401SHG0_CHIPU</name>
<organism evidence="2 3">
    <name type="scientific">Chiloscyllium punctatum</name>
    <name type="common">Brownbanded bambooshark</name>
    <name type="synonym">Hemiscyllium punctatum</name>
    <dbReference type="NCBI Taxonomy" id="137246"/>
    <lineage>
        <taxon>Eukaryota</taxon>
        <taxon>Metazoa</taxon>
        <taxon>Chordata</taxon>
        <taxon>Craniata</taxon>
        <taxon>Vertebrata</taxon>
        <taxon>Chondrichthyes</taxon>
        <taxon>Elasmobranchii</taxon>
        <taxon>Galeomorphii</taxon>
        <taxon>Galeoidea</taxon>
        <taxon>Orectolobiformes</taxon>
        <taxon>Hemiscylliidae</taxon>
        <taxon>Chiloscyllium</taxon>
    </lineage>
</organism>
<dbReference type="Proteomes" id="UP000287033">
    <property type="component" value="Unassembled WGS sequence"/>
</dbReference>
<evidence type="ECO:0000313" key="3">
    <source>
        <dbReference type="Proteomes" id="UP000287033"/>
    </source>
</evidence>
<proteinExistence type="predicted"/>